<name>A0A4P7SK32_9CELL</name>
<evidence type="ECO:0000313" key="1">
    <source>
        <dbReference type="EMBL" id="QCB94500.1"/>
    </source>
</evidence>
<dbReference type="KEGG" id="celz:E5225_13990"/>
<gene>
    <name evidence="1" type="ORF">E5225_13990</name>
</gene>
<proteinExistence type="predicted"/>
<evidence type="ECO:0000313" key="2">
    <source>
        <dbReference type="Proteomes" id="UP000296469"/>
    </source>
</evidence>
<dbReference type="RefSeq" id="WP_136225476.1">
    <property type="nucleotide sequence ID" value="NZ_CP039291.1"/>
</dbReference>
<protein>
    <recommendedName>
        <fullName evidence="3">ATP-binding protein</fullName>
    </recommendedName>
</protein>
<dbReference type="EMBL" id="CP039291">
    <property type="protein sequence ID" value="QCB94500.1"/>
    <property type="molecule type" value="Genomic_DNA"/>
</dbReference>
<accession>A0A4P7SK32</accession>
<dbReference type="Proteomes" id="UP000296469">
    <property type="component" value="Chromosome"/>
</dbReference>
<dbReference type="SUPFAM" id="SSF52540">
    <property type="entry name" value="P-loop containing nucleoside triphosphate hydrolases"/>
    <property type="match status" value="1"/>
</dbReference>
<keyword evidence="2" id="KW-1185">Reference proteome</keyword>
<dbReference type="AlphaFoldDB" id="A0A4P7SK32"/>
<reference evidence="1 2" key="1">
    <citation type="submission" date="2019-04" db="EMBL/GenBank/DDBJ databases">
        <title>Isolation and identification of Cellulomonas shaoxiangyii sp. Nov. isolated from feces of the Tibetan antelopes (Pantholops hodgsonii) in the Qinghai-Tibet plateau of China.</title>
        <authorList>
            <person name="Tian Z."/>
        </authorList>
    </citation>
    <scope>NUCLEOTIDE SEQUENCE [LARGE SCALE GENOMIC DNA]</scope>
    <source>
        <strain evidence="1 2">Z28</strain>
    </source>
</reference>
<dbReference type="InterPro" id="IPR027417">
    <property type="entry name" value="P-loop_NTPase"/>
</dbReference>
<sequence>MIRKTYSHVGVYEITGMDEEEAATPFFEVEVGGDSYNSLSMGRGELSALHLIWRLDRLASGSIVLIEEPESHLAVYSHDALVYVLAKIVIDRNLSLICASHTPSFFRRLPEGSVAVIESSPTPSITTSLSSGEAARQLGVAPEGSVHLVCEDECAALLLGEMLELADPDLRRRVTISYSVDGESGVRRIVEGLKTAGDRVAVIGVLDGDQRAAGNAPHTFLPGDAAPEIVLQQALSLWRLGGVEWRPPFPGGAQRLRAVLARLDGIDHHDWIDGLASEYGGKAYVIKALAPLIASGAAEGAHLDELVIAVRSRLPVV</sequence>
<organism evidence="1 2">
    <name type="scientific">Cellulomonas shaoxiangyii</name>
    <dbReference type="NCBI Taxonomy" id="2566013"/>
    <lineage>
        <taxon>Bacteria</taxon>
        <taxon>Bacillati</taxon>
        <taxon>Actinomycetota</taxon>
        <taxon>Actinomycetes</taxon>
        <taxon>Micrococcales</taxon>
        <taxon>Cellulomonadaceae</taxon>
        <taxon>Cellulomonas</taxon>
    </lineage>
</organism>
<evidence type="ECO:0008006" key="3">
    <source>
        <dbReference type="Google" id="ProtNLM"/>
    </source>
</evidence>